<evidence type="ECO:0000313" key="6">
    <source>
        <dbReference type="Proteomes" id="UP000609874"/>
    </source>
</evidence>
<name>A0ABR8UQW9_9MICC</name>
<dbReference type="Pfam" id="PF13692">
    <property type="entry name" value="Glyco_trans_1_4"/>
    <property type="match status" value="1"/>
</dbReference>
<dbReference type="Proteomes" id="UP000609874">
    <property type="component" value="Unassembled WGS sequence"/>
</dbReference>
<dbReference type="SUPFAM" id="SSF53756">
    <property type="entry name" value="UDP-Glycosyltransferase/glycogen phosphorylase"/>
    <property type="match status" value="1"/>
</dbReference>
<dbReference type="PANTHER" id="PTHR45947">
    <property type="entry name" value="SULFOQUINOVOSYL TRANSFERASE SQD2"/>
    <property type="match status" value="1"/>
</dbReference>
<dbReference type="InterPro" id="IPR050194">
    <property type="entry name" value="Glycosyltransferase_grp1"/>
</dbReference>
<protein>
    <recommendedName>
        <fullName evidence="1">D-inositol 3-phosphate glycosyltransferase</fullName>
    </recommendedName>
</protein>
<evidence type="ECO:0000256" key="2">
    <source>
        <dbReference type="ARBA" id="ARBA00022676"/>
    </source>
</evidence>
<evidence type="ECO:0000256" key="3">
    <source>
        <dbReference type="ARBA" id="ARBA00022679"/>
    </source>
</evidence>
<dbReference type="CDD" id="cd03794">
    <property type="entry name" value="GT4_WbuB-like"/>
    <property type="match status" value="1"/>
</dbReference>
<comment type="caution">
    <text evidence="5">The sequence shown here is derived from an EMBL/GenBank/DDBJ whole genome shotgun (WGS) entry which is preliminary data.</text>
</comment>
<evidence type="ECO:0000313" key="5">
    <source>
        <dbReference type="EMBL" id="MBD7994486.1"/>
    </source>
</evidence>
<gene>
    <name evidence="5" type="ORF">H9639_04165</name>
</gene>
<proteinExistence type="predicted"/>
<evidence type="ECO:0000256" key="1">
    <source>
        <dbReference type="ARBA" id="ARBA00021292"/>
    </source>
</evidence>
<dbReference type="Pfam" id="PF13579">
    <property type="entry name" value="Glyco_trans_4_4"/>
    <property type="match status" value="1"/>
</dbReference>
<dbReference type="InterPro" id="IPR028098">
    <property type="entry name" value="Glyco_trans_4-like_N"/>
</dbReference>
<keyword evidence="3" id="KW-0808">Transferase</keyword>
<sequence>MPEHSPPQRRWSQLIRTFRDLGWDVDVVAPVAHAPAGRRTLSRKAAGRAFRTAPGRYGEHVRRAPYLWHRTTRLGRFADQCFSAAGSIPAGLMGPKPDVVIATVPSLPILGAGYAVARLRGVPFVADMRDAWPDIARDARIVQGSAKSLVERIIVAIQERADLVVTVTLGFAATLRERGIKNVATISNGIDTSARELLPPPPAEADRLEVLYLGNHGESQRLETIIRAAALAGDTVRLSMVGHGVQRRALMALAKALEAPVEFYDPAQGTAAVMDFYRRADTCVVSLRDDWKSFETTIPSKTYEVLAVGRHVTGIVLGEARTIIEEAKAGDIVPSDPAAIAALWKELAADRSRLLTGSSGRDWVEANANVEALGRSYAVLLATVASEHRSAS</sequence>
<keyword evidence="6" id="KW-1185">Reference proteome</keyword>
<dbReference type="RefSeq" id="WP_191806811.1">
    <property type="nucleotide sequence ID" value="NZ_JACSQD010000001.1"/>
</dbReference>
<keyword evidence="2" id="KW-0328">Glycosyltransferase</keyword>
<dbReference type="EMBL" id="JACSQD010000001">
    <property type="protein sequence ID" value="MBD7994486.1"/>
    <property type="molecule type" value="Genomic_DNA"/>
</dbReference>
<feature type="domain" description="Glycosyltransferase subfamily 4-like N-terminal" evidence="4">
    <location>
        <begin position="8"/>
        <end position="189"/>
    </location>
</feature>
<dbReference type="Gene3D" id="3.40.50.2000">
    <property type="entry name" value="Glycogen Phosphorylase B"/>
    <property type="match status" value="2"/>
</dbReference>
<evidence type="ECO:0000259" key="4">
    <source>
        <dbReference type="Pfam" id="PF13579"/>
    </source>
</evidence>
<reference evidence="5 6" key="1">
    <citation type="submission" date="2020-08" db="EMBL/GenBank/DDBJ databases">
        <title>A Genomic Blueprint of the Chicken Gut Microbiome.</title>
        <authorList>
            <person name="Gilroy R."/>
            <person name="Ravi A."/>
            <person name="Getino M."/>
            <person name="Pursley I."/>
            <person name="Horton D.L."/>
            <person name="Alikhan N.-F."/>
            <person name="Baker D."/>
            <person name="Gharbi K."/>
            <person name="Hall N."/>
            <person name="Watson M."/>
            <person name="Adriaenssens E.M."/>
            <person name="Foster-Nyarko E."/>
            <person name="Jarju S."/>
            <person name="Secka A."/>
            <person name="Antonio M."/>
            <person name="Oren A."/>
            <person name="Chaudhuri R."/>
            <person name="La Ragione R.M."/>
            <person name="Hildebrand F."/>
            <person name="Pallen M.J."/>
        </authorList>
    </citation>
    <scope>NUCLEOTIDE SEQUENCE [LARGE SCALE GENOMIC DNA]</scope>
    <source>
        <strain evidence="5 6">Sa2CUA1</strain>
    </source>
</reference>
<organism evidence="5 6">
    <name type="scientific">Arthrobacter gallicola</name>
    <dbReference type="NCBI Taxonomy" id="2762225"/>
    <lineage>
        <taxon>Bacteria</taxon>
        <taxon>Bacillati</taxon>
        <taxon>Actinomycetota</taxon>
        <taxon>Actinomycetes</taxon>
        <taxon>Micrococcales</taxon>
        <taxon>Micrococcaceae</taxon>
        <taxon>Arthrobacter</taxon>
    </lineage>
</organism>
<dbReference type="PANTHER" id="PTHR45947:SF3">
    <property type="entry name" value="SULFOQUINOVOSYL TRANSFERASE SQD2"/>
    <property type="match status" value="1"/>
</dbReference>
<accession>A0ABR8UQW9</accession>